<keyword evidence="1" id="KW-0472">Membrane</keyword>
<feature type="transmembrane region" description="Helical" evidence="1">
    <location>
        <begin position="33"/>
        <end position="53"/>
    </location>
</feature>
<name>B6FW02_PEPHT</name>
<feature type="transmembrane region" description="Helical" evidence="1">
    <location>
        <begin position="7"/>
        <end position="27"/>
    </location>
</feature>
<accession>B6FW02</accession>
<evidence type="ECO:0000313" key="3">
    <source>
        <dbReference type="Proteomes" id="UP000003178"/>
    </source>
</evidence>
<reference evidence="2 3" key="2">
    <citation type="submission" date="2008-10" db="EMBL/GenBank/DDBJ databases">
        <title>Draft genome sequence of Clostridium hiranonis (DSM 13275).</title>
        <authorList>
            <person name="Sudarsanam P."/>
            <person name="Ley R."/>
            <person name="Guruge J."/>
            <person name="Turnbaugh P.J."/>
            <person name="Mahowald M."/>
            <person name="Liep D."/>
            <person name="Gordon J."/>
        </authorList>
    </citation>
    <scope>NUCLEOTIDE SEQUENCE [LARGE SCALE GENOMIC DNA]</scope>
    <source>
        <strain evidence="2 3">DSM 13275</strain>
    </source>
</reference>
<keyword evidence="1" id="KW-1133">Transmembrane helix</keyword>
<comment type="caution">
    <text evidence="2">The sequence shown here is derived from an EMBL/GenBank/DDBJ whole genome shotgun (WGS) entry which is preliminary data.</text>
</comment>
<proteinExistence type="predicted"/>
<protein>
    <submittedName>
        <fullName evidence="2">Uncharacterized protein</fullName>
    </submittedName>
</protein>
<dbReference type="HOGENOM" id="CLU_2681172_0_0_9"/>
<keyword evidence="1" id="KW-0812">Transmembrane</keyword>
<organism evidence="2 3">
    <name type="scientific">Peptacetobacter hiranonis (strain DSM 13275 / JCM 10541 / KCTC 15199 / TO-931)</name>
    <name type="common">Clostridium hiranonis</name>
    <dbReference type="NCBI Taxonomy" id="500633"/>
    <lineage>
        <taxon>Bacteria</taxon>
        <taxon>Bacillati</taxon>
        <taxon>Bacillota</taxon>
        <taxon>Clostridia</taxon>
        <taxon>Peptostreptococcales</taxon>
        <taxon>Peptostreptococcaceae</taxon>
        <taxon>Peptacetobacter</taxon>
    </lineage>
</organism>
<dbReference type="AlphaFoldDB" id="B6FW02"/>
<dbReference type="STRING" id="500633.CLOHIR_00051"/>
<dbReference type="Proteomes" id="UP000003178">
    <property type="component" value="Unassembled WGS sequence"/>
</dbReference>
<keyword evidence="3" id="KW-1185">Reference proteome</keyword>
<evidence type="ECO:0000256" key="1">
    <source>
        <dbReference type="SAM" id="Phobius"/>
    </source>
</evidence>
<reference evidence="2 3" key="1">
    <citation type="submission" date="2008-09" db="EMBL/GenBank/DDBJ databases">
        <authorList>
            <person name="Fulton L."/>
            <person name="Clifton S."/>
            <person name="Fulton B."/>
            <person name="Xu J."/>
            <person name="Minx P."/>
            <person name="Pepin K.H."/>
            <person name="Johnson M."/>
            <person name="Thiruvilangam P."/>
            <person name="Bhonagiri V."/>
            <person name="Nash W.E."/>
            <person name="Mardis E.R."/>
            <person name="Wilson R.K."/>
        </authorList>
    </citation>
    <scope>NUCLEOTIDE SEQUENCE [LARGE SCALE GENOMIC DNA]</scope>
    <source>
        <strain evidence="2 3">DSM 13275</strain>
    </source>
</reference>
<dbReference type="EMBL" id="ABWP01000003">
    <property type="protein sequence ID" value="EEA86280.1"/>
    <property type="molecule type" value="Genomic_DNA"/>
</dbReference>
<dbReference type="RefSeq" id="WP_006438968.1">
    <property type="nucleotide sequence ID" value="NZ_DS995354.1"/>
</dbReference>
<gene>
    <name evidence="2" type="ORF">CLOHIR_00051</name>
</gene>
<evidence type="ECO:0000313" key="2">
    <source>
        <dbReference type="EMBL" id="EEA86280.1"/>
    </source>
</evidence>
<sequence length="74" mass="8943">MDKFLEYRHQITAVFWGVILLIMLYLYKFKGINIHPVLFLIIAILMFTSLKYAKIVKEHEQEQKENNKEQDKID</sequence>